<dbReference type="Proteomes" id="UP000319908">
    <property type="component" value="Unassembled WGS sequence"/>
</dbReference>
<name>A0A5C6C5M8_9BACT</name>
<dbReference type="RefSeq" id="WP_302117435.1">
    <property type="nucleotide sequence ID" value="NZ_SJPU01000001.1"/>
</dbReference>
<sequence length="274" mass="30317">MTEMESQLDQLSTDEGLRVARARYQAGRLAEVIAMASKVVERPAADGLPENHQGPWWELLGLALHDFGQPLDAADAIEKASLVSPISDETRIVLASCYAELMRIDLARDLYLQLAIRRALPAELMLQIAAGLEAIDSPQLAMQVCEWVTEKDDSHAQAFYDMGFYSARAGQPLYLTEALTQRAVQLDPGNLHYRIGLVSLLIQLNRDDEAIFALGTFTEDDVERVTCASCLSRISALLERRGFFGLADECDDKATRIREEQSPAPAIPARGDLR</sequence>
<evidence type="ECO:0000313" key="1">
    <source>
        <dbReference type="EMBL" id="TWU18644.1"/>
    </source>
</evidence>
<dbReference type="InterPro" id="IPR011990">
    <property type="entry name" value="TPR-like_helical_dom_sf"/>
</dbReference>
<dbReference type="Gene3D" id="1.25.40.10">
    <property type="entry name" value="Tetratricopeptide repeat domain"/>
    <property type="match status" value="1"/>
</dbReference>
<dbReference type="AlphaFoldDB" id="A0A5C6C5M8"/>
<dbReference type="EMBL" id="SJPU01000001">
    <property type="protein sequence ID" value="TWU18644.1"/>
    <property type="molecule type" value="Genomic_DNA"/>
</dbReference>
<proteinExistence type="predicted"/>
<evidence type="ECO:0000313" key="2">
    <source>
        <dbReference type="Proteomes" id="UP000319908"/>
    </source>
</evidence>
<reference evidence="1 2" key="1">
    <citation type="journal article" date="2020" name="Antonie Van Leeuwenhoek">
        <title>Rhodopirellula heiligendammensis sp. nov., Rhodopirellula pilleata sp. nov., and Rhodopirellula solitaria sp. nov. isolated from natural or artificial marine surfaces in Northern Germany and California, USA, and emended description of the genus Rhodopirellula.</title>
        <authorList>
            <person name="Kallscheuer N."/>
            <person name="Wiegand S."/>
            <person name="Jogler M."/>
            <person name="Boedeker C."/>
            <person name="Peeters S.H."/>
            <person name="Rast P."/>
            <person name="Heuer A."/>
            <person name="Jetten M.S.M."/>
            <person name="Rohde M."/>
            <person name="Jogler C."/>
        </authorList>
    </citation>
    <scope>NUCLEOTIDE SEQUENCE [LARGE SCALE GENOMIC DNA]</scope>
    <source>
        <strain evidence="1 2">Poly21</strain>
    </source>
</reference>
<organism evidence="1 2">
    <name type="scientific">Allorhodopirellula heiligendammensis</name>
    <dbReference type="NCBI Taxonomy" id="2714739"/>
    <lineage>
        <taxon>Bacteria</taxon>
        <taxon>Pseudomonadati</taxon>
        <taxon>Planctomycetota</taxon>
        <taxon>Planctomycetia</taxon>
        <taxon>Pirellulales</taxon>
        <taxon>Pirellulaceae</taxon>
        <taxon>Allorhodopirellula</taxon>
    </lineage>
</organism>
<gene>
    <name evidence="1" type="ORF">Poly21_08080</name>
</gene>
<evidence type="ECO:0008006" key="3">
    <source>
        <dbReference type="Google" id="ProtNLM"/>
    </source>
</evidence>
<keyword evidence="2" id="KW-1185">Reference proteome</keyword>
<dbReference type="SUPFAM" id="SSF48452">
    <property type="entry name" value="TPR-like"/>
    <property type="match status" value="1"/>
</dbReference>
<accession>A0A5C6C5M8</accession>
<comment type="caution">
    <text evidence="1">The sequence shown here is derived from an EMBL/GenBank/DDBJ whole genome shotgun (WGS) entry which is preliminary data.</text>
</comment>
<protein>
    <recommendedName>
        <fullName evidence="3">Tetratricopeptide repeat protein</fullName>
    </recommendedName>
</protein>